<organism evidence="4 5">
    <name type="scientific">Chrysophaeum taylorii</name>
    <dbReference type="NCBI Taxonomy" id="2483200"/>
    <lineage>
        <taxon>Eukaryota</taxon>
        <taxon>Sar</taxon>
        <taxon>Stramenopiles</taxon>
        <taxon>Ochrophyta</taxon>
        <taxon>Pelagophyceae</taxon>
        <taxon>Pelagomonadales</taxon>
        <taxon>Pelagomonadaceae</taxon>
        <taxon>Chrysophaeum</taxon>
    </lineage>
</organism>
<dbReference type="GO" id="GO:0007017">
    <property type="term" value="P:microtubule-based process"/>
    <property type="evidence" value="ECO:0007669"/>
    <property type="project" value="TreeGrafter"/>
</dbReference>
<dbReference type="InterPro" id="IPR004127">
    <property type="entry name" value="Prefoldin_subunit_alpha"/>
</dbReference>
<dbReference type="SUPFAM" id="SSF46579">
    <property type="entry name" value="Prefoldin"/>
    <property type="match status" value="1"/>
</dbReference>
<dbReference type="GO" id="GO:0007021">
    <property type="term" value="P:tubulin complex assembly"/>
    <property type="evidence" value="ECO:0007669"/>
    <property type="project" value="TreeGrafter"/>
</dbReference>
<gene>
    <name evidence="4" type="ORF">CTAYLR_000526</name>
</gene>
<dbReference type="Pfam" id="PF02996">
    <property type="entry name" value="Prefoldin"/>
    <property type="match status" value="1"/>
</dbReference>
<dbReference type="PIRSF" id="PIRSF016396">
    <property type="entry name" value="Prefoldin_subunit_3"/>
    <property type="match status" value="1"/>
</dbReference>
<dbReference type="GO" id="GO:0015631">
    <property type="term" value="F:tubulin binding"/>
    <property type="evidence" value="ECO:0007669"/>
    <property type="project" value="TreeGrafter"/>
</dbReference>
<dbReference type="CDD" id="cd23156">
    <property type="entry name" value="Prefoldin_3"/>
    <property type="match status" value="1"/>
</dbReference>
<dbReference type="GO" id="GO:0016272">
    <property type="term" value="C:prefoldin complex"/>
    <property type="evidence" value="ECO:0007669"/>
    <property type="project" value="UniProtKB-UniRule"/>
</dbReference>
<sequence>MSEEEVADVKLATVLTGETNPRGIPFVVFIENVENFLRADEKLTVESLIGALNELHQKLKHLEGNKMRTKVSMKAKIPEITRTLELVKFLRKNEDVTTHYSLSEMLYAKARVSADGSVYLWLGANVMVEYPYDEAVDILELSLNNAKERLRVCDEDLDHLRDQIITVEVNMARVFNYNVKRRRK</sequence>
<dbReference type="AlphaFoldDB" id="A0AAD7UHL4"/>
<evidence type="ECO:0000313" key="4">
    <source>
        <dbReference type="EMBL" id="KAJ8605850.1"/>
    </source>
</evidence>
<dbReference type="PANTHER" id="PTHR12409:SF0">
    <property type="entry name" value="PREFOLDIN SUBUNIT 3"/>
    <property type="match status" value="1"/>
</dbReference>
<protein>
    <recommendedName>
        <fullName evidence="3">Prefoldin subunit 3</fullName>
    </recommendedName>
</protein>
<accession>A0AAD7UHL4</accession>
<dbReference type="GO" id="GO:0006457">
    <property type="term" value="P:protein folding"/>
    <property type="evidence" value="ECO:0007669"/>
    <property type="project" value="UniProtKB-UniRule"/>
</dbReference>
<dbReference type="FunFam" id="1.10.287.370:FF:000001">
    <property type="entry name" value="Prefoldin subunit 3"/>
    <property type="match status" value="1"/>
</dbReference>
<evidence type="ECO:0000256" key="2">
    <source>
        <dbReference type="ARBA" id="ARBA00023186"/>
    </source>
</evidence>
<dbReference type="InterPro" id="IPR016655">
    <property type="entry name" value="PFD3"/>
</dbReference>
<evidence type="ECO:0000313" key="5">
    <source>
        <dbReference type="Proteomes" id="UP001230188"/>
    </source>
</evidence>
<reference evidence="4" key="1">
    <citation type="submission" date="2023-01" db="EMBL/GenBank/DDBJ databases">
        <title>Metagenome sequencing of chrysophaentin producing Chrysophaeum taylorii.</title>
        <authorList>
            <person name="Davison J."/>
            <person name="Bewley C."/>
        </authorList>
    </citation>
    <scope>NUCLEOTIDE SEQUENCE</scope>
    <source>
        <strain evidence="4">NIES-1699</strain>
    </source>
</reference>
<comment type="similarity">
    <text evidence="1 3">Belongs to the prefoldin subunit alpha family.</text>
</comment>
<dbReference type="Proteomes" id="UP001230188">
    <property type="component" value="Unassembled WGS sequence"/>
</dbReference>
<evidence type="ECO:0000256" key="3">
    <source>
        <dbReference type="PIRNR" id="PIRNR016396"/>
    </source>
</evidence>
<dbReference type="InterPro" id="IPR009053">
    <property type="entry name" value="Prefoldin"/>
</dbReference>
<proteinExistence type="inferred from homology"/>
<name>A0AAD7UHL4_9STRA</name>
<comment type="function">
    <text evidence="3">Binds specifically to cytosolic chaperonin (c-CPN) and transfers target proteins to it. Binds to nascent polypeptide chain and promotes folding in an environment in which there are many competing pathways for nonnative proteins.</text>
</comment>
<evidence type="ECO:0000256" key="1">
    <source>
        <dbReference type="ARBA" id="ARBA00010048"/>
    </source>
</evidence>
<dbReference type="Gene3D" id="1.10.287.370">
    <property type="match status" value="1"/>
</dbReference>
<comment type="caution">
    <text evidence="4">The sequence shown here is derived from an EMBL/GenBank/DDBJ whole genome shotgun (WGS) entry which is preliminary data.</text>
</comment>
<keyword evidence="2 3" id="KW-0143">Chaperone</keyword>
<dbReference type="GO" id="GO:0005737">
    <property type="term" value="C:cytoplasm"/>
    <property type="evidence" value="ECO:0007669"/>
    <property type="project" value="UniProtKB-ARBA"/>
</dbReference>
<dbReference type="EMBL" id="JAQMWT010000309">
    <property type="protein sequence ID" value="KAJ8605850.1"/>
    <property type="molecule type" value="Genomic_DNA"/>
</dbReference>
<dbReference type="PANTHER" id="PTHR12409">
    <property type="entry name" value="PREFOLDIN SUBUNIT 3"/>
    <property type="match status" value="1"/>
</dbReference>
<comment type="subunit">
    <text evidence="3">Heterohexamer of two PFD-alpha type and four PFD-beta type subunits.</text>
</comment>
<keyword evidence="5" id="KW-1185">Reference proteome</keyword>